<evidence type="ECO:0000256" key="2">
    <source>
        <dbReference type="ARBA" id="ARBA00010136"/>
    </source>
</evidence>
<evidence type="ECO:0000256" key="5">
    <source>
        <dbReference type="ARBA" id="ARBA00022801"/>
    </source>
</evidence>
<dbReference type="SUPFAM" id="SSF55486">
    <property type="entry name" value="Metalloproteases ('zincins'), catalytic domain"/>
    <property type="match status" value="1"/>
</dbReference>
<dbReference type="OrthoDB" id="6337587at2759"/>
<evidence type="ECO:0000313" key="11">
    <source>
        <dbReference type="WBParaSite" id="GPUH_0000411001-mRNA-1"/>
    </source>
</evidence>
<evidence type="ECO:0000313" key="10">
    <source>
        <dbReference type="Proteomes" id="UP000271098"/>
    </source>
</evidence>
<proteinExistence type="inferred from homology"/>
<gene>
    <name evidence="9" type="ORF">GPUH_LOCUS4102</name>
</gene>
<dbReference type="PANTHER" id="PTHR11533:SF299">
    <property type="entry name" value="AMINOPEPTIDASE"/>
    <property type="match status" value="1"/>
</dbReference>
<dbReference type="GO" id="GO:0016020">
    <property type="term" value="C:membrane"/>
    <property type="evidence" value="ECO:0007669"/>
    <property type="project" value="TreeGrafter"/>
</dbReference>
<dbReference type="GO" id="GO:0008270">
    <property type="term" value="F:zinc ion binding"/>
    <property type="evidence" value="ECO:0007669"/>
    <property type="project" value="InterPro"/>
</dbReference>
<dbReference type="InterPro" id="IPR027268">
    <property type="entry name" value="Peptidase_M4/M1_CTD_sf"/>
</dbReference>
<evidence type="ECO:0000256" key="4">
    <source>
        <dbReference type="ARBA" id="ARBA00022723"/>
    </source>
</evidence>
<evidence type="ECO:0000313" key="9">
    <source>
        <dbReference type="EMBL" id="VDK42545.1"/>
    </source>
</evidence>
<reference evidence="11" key="1">
    <citation type="submission" date="2016-06" db="UniProtKB">
        <authorList>
            <consortium name="WormBaseParasite"/>
        </authorList>
    </citation>
    <scope>IDENTIFICATION</scope>
</reference>
<dbReference type="GO" id="GO:0070006">
    <property type="term" value="F:metalloaminopeptidase activity"/>
    <property type="evidence" value="ECO:0007669"/>
    <property type="project" value="TreeGrafter"/>
</dbReference>
<evidence type="ECO:0000256" key="1">
    <source>
        <dbReference type="ARBA" id="ARBA00001947"/>
    </source>
</evidence>
<comment type="cofactor">
    <cofactor evidence="1">
        <name>Zn(2+)</name>
        <dbReference type="ChEBI" id="CHEBI:29105"/>
    </cofactor>
</comment>
<dbReference type="Pfam" id="PF01433">
    <property type="entry name" value="Peptidase_M1"/>
    <property type="match status" value="1"/>
</dbReference>
<feature type="domain" description="Peptidase M1 membrane alanine aminopeptidase" evidence="8">
    <location>
        <begin position="39"/>
        <end position="183"/>
    </location>
</feature>
<evidence type="ECO:0000256" key="7">
    <source>
        <dbReference type="ARBA" id="ARBA00023049"/>
    </source>
</evidence>
<dbReference type="Gene3D" id="1.10.390.10">
    <property type="entry name" value="Neutral Protease Domain 2"/>
    <property type="match status" value="1"/>
</dbReference>
<comment type="similarity">
    <text evidence="2">Belongs to the peptidase M1 family.</text>
</comment>
<dbReference type="GO" id="GO:0006508">
    <property type="term" value="P:proteolysis"/>
    <property type="evidence" value="ECO:0007669"/>
    <property type="project" value="UniProtKB-KW"/>
</dbReference>
<protein>
    <submittedName>
        <fullName evidence="11">Peptidase_M1 domain-containing protein</fullName>
    </submittedName>
</protein>
<dbReference type="InterPro" id="IPR014782">
    <property type="entry name" value="Peptidase_M1_dom"/>
</dbReference>
<dbReference type="PRINTS" id="PR00756">
    <property type="entry name" value="ALADIPTASE"/>
</dbReference>
<dbReference type="PANTHER" id="PTHR11533">
    <property type="entry name" value="PROTEASE M1 ZINC METALLOPROTEASE"/>
    <property type="match status" value="1"/>
</dbReference>
<keyword evidence="10" id="KW-1185">Reference proteome</keyword>
<dbReference type="GO" id="GO:0042277">
    <property type="term" value="F:peptide binding"/>
    <property type="evidence" value="ECO:0007669"/>
    <property type="project" value="TreeGrafter"/>
</dbReference>
<evidence type="ECO:0000256" key="3">
    <source>
        <dbReference type="ARBA" id="ARBA00022670"/>
    </source>
</evidence>
<keyword evidence="5" id="KW-0378">Hydrolase</keyword>
<dbReference type="GO" id="GO:0043171">
    <property type="term" value="P:peptide catabolic process"/>
    <property type="evidence" value="ECO:0007669"/>
    <property type="project" value="TreeGrafter"/>
</dbReference>
<accession>A0A183D5W2</accession>
<dbReference type="InterPro" id="IPR001930">
    <property type="entry name" value="Peptidase_M1"/>
</dbReference>
<name>A0A183D5W2_9BILA</name>
<dbReference type="Proteomes" id="UP000271098">
    <property type="component" value="Unassembled WGS sequence"/>
</dbReference>
<dbReference type="WBParaSite" id="GPUH_0000411001-mRNA-1">
    <property type="protein sequence ID" value="GPUH_0000411001-mRNA-1"/>
    <property type="gene ID" value="GPUH_0000411001"/>
</dbReference>
<dbReference type="AlphaFoldDB" id="A0A183D5W2"/>
<keyword evidence="6" id="KW-0862">Zinc</keyword>
<keyword evidence="3" id="KW-0645">Protease</keyword>
<reference evidence="9 10" key="2">
    <citation type="submission" date="2018-11" db="EMBL/GenBank/DDBJ databases">
        <authorList>
            <consortium name="Pathogen Informatics"/>
        </authorList>
    </citation>
    <scope>NUCLEOTIDE SEQUENCE [LARGE SCALE GENOMIC DNA]</scope>
</reference>
<sequence length="200" mass="23526">MSTYLLALAVSDFVFKFRHCRNIEIRVWCQPAKVDNVDYALHIVCRLLMYYENFFSIPYPLKKLDVFAVPELRVLAMENWGLITVRQKLVDYNQRLNSLRERRVVTDVLAHEIAHMWFGNLATMRWWNDLWLNEGFATMMGQKAADFVENTTLRMSQYFAADITIKAMSTDQHTTMTQPISLKESSHHILGQDIKILYNK</sequence>
<evidence type="ECO:0000256" key="6">
    <source>
        <dbReference type="ARBA" id="ARBA00022833"/>
    </source>
</evidence>
<keyword evidence="7" id="KW-0482">Metalloprotease</keyword>
<evidence type="ECO:0000259" key="8">
    <source>
        <dbReference type="Pfam" id="PF01433"/>
    </source>
</evidence>
<dbReference type="InterPro" id="IPR050344">
    <property type="entry name" value="Peptidase_M1_aminopeptidases"/>
</dbReference>
<dbReference type="EMBL" id="UYRT01007474">
    <property type="protein sequence ID" value="VDK42545.1"/>
    <property type="molecule type" value="Genomic_DNA"/>
</dbReference>
<dbReference type="GO" id="GO:0005615">
    <property type="term" value="C:extracellular space"/>
    <property type="evidence" value="ECO:0007669"/>
    <property type="project" value="TreeGrafter"/>
</dbReference>
<dbReference type="GO" id="GO:0005737">
    <property type="term" value="C:cytoplasm"/>
    <property type="evidence" value="ECO:0007669"/>
    <property type="project" value="TreeGrafter"/>
</dbReference>
<organism evidence="11">
    <name type="scientific">Gongylonema pulchrum</name>
    <dbReference type="NCBI Taxonomy" id="637853"/>
    <lineage>
        <taxon>Eukaryota</taxon>
        <taxon>Metazoa</taxon>
        <taxon>Ecdysozoa</taxon>
        <taxon>Nematoda</taxon>
        <taxon>Chromadorea</taxon>
        <taxon>Rhabditida</taxon>
        <taxon>Spirurina</taxon>
        <taxon>Spiruromorpha</taxon>
        <taxon>Spiruroidea</taxon>
        <taxon>Gongylonematidae</taxon>
        <taxon>Gongylonema</taxon>
    </lineage>
</organism>
<keyword evidence="4" id="KW-0479">Metal-binding</keyword>